<dbReference type="InterPro" id="IPR003607">
    <property type="entry name" value="HD/PDEase_dom"/>
</dbReference>
<gene>
    <name evidence="2" type="ORF">DIC66_17645</name>
</gene>
<keyword evidence="3" id="KW-1185">Reference proteome</keyword>
<keyword evidence="2" id="KW-0378">Hydrolase</keyword>
<comment type="caution">
    <text evidence="2">The sequence shown here is derived from an EMBL/GenBank/DDBJ whole genome shotgun (WGS) entry which is preliminary data.</text>
</comment>
<dbReference type="InterPro" id="IPR037522">
    <property type="entry name" value="HD_GYP_dom"/>
</dbReference>
<sequence length="248" mass="27551">MDSQSPLPGENAVDALHAHQVVLFAVASLAELRESDTASHLLRVKHYVRLLAEKLQQQAAYAHRLTRGYINDLCASVAMYDLGTVAIPDRILLKPGRLTPDELAIMSTHTTRGYEAIVQAEKALGLQSPILNFAKELTQSHHEKWNGKGYPKGLSETQIPLSARLVAVADVYDALISNKIYRQGVSHEEAVGIIFGERGQHFDPDVVDAFMELTVEFEDVARRFADTERDMQNKIDYMANAIAEIAEL</sequence>
<dbReference type="EMBL" id="QFZK01000014">
    <property type="protein sequence ID" value="RFO95621.1"/>
    <property type="molecule type" value="Genomic_DNA"/>
</dbReference>
<dbReference type="SUPFAM" id="SSF109604">
    <property type="entry name" value="HD-domain/PDEase-like"/>
    <property type="match status" value="1"/>
</dbReference>
<dbReference type="InterPro" id="IPR052020">
    <property type="entry name" value="Cyclic_di-GMP/3'3'-cGAMP_PDE"/>
</dbReference>
<dbReference type="Proteomes" id="UP000260665">
    <property type="component" value="Unassembled WGS sequence"/>
</dbReference>
<accession>A0A3E1R8S1</accession>
<dbReference type="PROSITE" id="PS51832">
    <property type="entry name" value="HD_GYP"/>
    <property type="match status" value="1"/>
</dbReference>
<proteinExistence type="predicted"/>
<evidence type="ECO:0000259" key="1">
    <source>
        <dbReference type="PROSITE" id="PS51832"/>
    </source>
</evidence>
<dbReference type="PANTHER" id="PTHR45228">
    <property type="entry name" value="CYCLIC DI-GMP PHOSPHODIESTERASE TM_0186-RELATED"/>
    <property type="match status" value="1"/>
</dbReference>
<dbReference type="CDD" id="cd00077">
    <property type="entry name" value="HDc"/>
    <property type="match status" value="1"/>
</dbReference>
<dbReference type="GO" id="GO:0008081">
    <property type="term" value="F:phosphoric diester hydrolase activity"/>
    <property type="evidence" value="ECO:0007669"/>
    <property type="project" value="UniProtKB-ARBA"/>
</dbReference>
<dbReference type="AlphaFoldDB" id="A0A3E1R8S1"/>
<reference evidence="2 3" key="1">
    <citation type="submission" date="2018-05" db="EMBL/GenBank/DDBJ databases">
        <title>Rhodoferax soyangensis sp.nov., isolated from an oligotrophic freshwater lake.</title>
        <authorList>
            <person name="Park M."/>
        </authorList>
    </citation>
    <scope>NUCLEOTIDE SEQUENCE [LARGE SCALE GENOMIC DNA]</scope>
    <source>
        <strain evidence="2 3">IMCC26218</strain>
    </source>
</reference>
<dbReference type="Gene3D" id="1.10.3210.10">
    <property type="entry name" value="Hypothetical protein af1432"/>
    <property type="match status" value="1"/>
</dbReference>
<dbReference type="Pfam" id="PF13487">
    <property type="entry name" value="HD_5"/>
    <property type="match status" value="1"/>
</dbReference>
<evidence type="ECO:0000313" key="2">
    <source>
        <dbReference type="EMBL" id="RFO95621.1"/>
    </source>
</evidence>
<feature type="domain" description="HD-GYP" evidence="1">
    <location>
        <begin position="15"/>
        <end position="226"/>
    </location>
</feature>
<evidence type="ECO:0000313" key="3">
    <source>
        <dbReference type="Proteomes" id="UP000260665"/>
    </source>
</evidence>
<organism evidence="2 3">
    <name type="scientific">Rhodoferax lacus</name>
    <dbReference type="NCBI Taxonomy" id="2184758"/>
    <lineage>
        <taxon>Bacteria</taxon>
        <taxon>Pseudomonadati</taxon>
        <taxon>Pseudomonadota</taxon>
        <taxon>Betaproteobacteria</taxon>
        <taxon>Burkholderiales</taxon>
        <taxon>Comamonadaceae</taxon>
        <taxon>Rhodoferax</taxon>
    </lineage>
</organism>
<dbReference type="OrthoDB" id="9763857at2"/>
<name>A0A3E1R8S1_9BURK</name>
<dbReference type="RefSeq" id="WP_117179413.1">
    <property type="nucleotide sequence ID" value="NZ_QFZK01000014.1"/>
</dbReference>
<protein>
    <submittedName>
        <fullName evidence="2">Metal-dependent phosphohydrolase</fullName>
    </submittedName>
</protein>
<dbReference type="PANTHER" id="PTHR45228:SF5">
    <property type="entry name" value="CYCLIC DI-GMP PHOSPHODIESTERASE VC_1348-RELATED"/>
    <property type="match status" value="1"/>
</dbReference>